<feature type="transmembrane region" description="Helical" evidence="11">
    <location>
        <begin position="157"/>
        <end position="185"/>
    </location>
</feature>
<evidence type="ECO:0000256" key="2">
    <source>
        <dbReference type="ARBA" id="ARBA00022475"/>
    </source>
</evidence>
<reference evidence="14" key="2">
    <citation type="submission" date="2025-08" db="UniProtKB">
        <authorList>
            <consortium name="RefSeq"/>
        </authorList>
    </citation>
    <scope>IDENTIFICATION</scope>
</reference>
<evidence type="ECO:0000259" key="12">
    <source>
        <dbReference type="PROSITE" id="PS50262"/>
    </source>
</evidence>
<evidence type="ECO:0000256" key="11">
    <source>
        <dbReference type="SAM" id="Phobius"/>
    </source>
</evidence>
<keyword evidence="6 11" id="KW-0472">Membrane</keyword>
<feature type="transmembrane region" description="Helical" evidence="11">
    <location>
        <begin position="206"/>
        <end position="229"/>
    </location>
</feature>
<keyword evidence="4 11" id="KW-1133">Transmembrane helix</keyword>
<dbReference type="PROSITE" id="PS50262">
    <property type="entry name" value="G_PROTEIN_RECEP_F1_2"/>
    <property type="match status" value="1"/>
</dbReference>
<keyword evidence="3 9" id="KW-0812">Transmembrane</keyword>
<evidence type="ECO:0000256" key="5">
    <source>
        <dbReference type="ARBA" id="ARBA00023040"/>
    </source>
</evidence>
<evidence type="ECO:0000256" key="3">
    <source>
        <dbReference type="ARBA" id="ARBA00022692"/>
    </source>
</evidence>
<keyword evidence="7 9" id="KW-0675">Receptor</keyword>
<dbReference type="SUPFAM" id="SSF81321">
    <property type="entry name" value="Family A G protein-coupled receptor-like"/>
    <property type="match status" value="1"/>
</dbReference>
<sequence>MNCNSTLSNLDSKLLKICFGVSFVTLAIAGSITNAIVLVTQRKFKVLHTVTNQILAHLAITDFLLAVLIPPLFLLQLFFESLETNCKVETLRRFLTSFLIGVSGGIIAIISYDRYLHLKRLCNYKLTKKKLRYLSSFCLVLSFTISSLRFAKESQKVYSTAVLLFLLFVFISIIFCYSLIGWALYQHSKITKLNLNYENKTVHRRACKTAILIVTSFSVTVIPLAWFQIQTLSEHKKNKDLALGYTLGILMVLFNTVINPIIYYYRTPKLRQCLKQTLHLKDRKPKQKMSNTSFQYNTTQV</sequence>
<evidence type="ECO:0000313" key="13">
    <source>
        <dbReference type="Proteomes" id="UP001652625"/>
    </source>
</evidence>
<gene>
    <name evidence="14" type="primary">LOC105844555</name>
</gene>
<feature type="compositionally biased region" description="Polar residues" evidence="10">
    <location>
        <begin position="288"/>
        <end position="301"/>
    </location>
</feature>
<feature type="transmembrane region" description="Helical" evidence="11">
    <location>
        <begin position="241"/>
        <end position="265"/>
    </location>
</feature>
<evidence type="ECO:0000256" key="7">
    <source>
        <dbReference type="ARBA" id="ARBA00023170"/>
    </source>
</evidence>
<dbReference type="Pfam" id="PF00001">
    <property type="entry name" value="7tm_1"/>
    <property type="match status" value="2"/>
</dbReference>
<dbReference type="Proteomes" id="UP001652625">
    <property type="component" value="Chromosome 01"/>
</dbReference>
<protein>
    <submittedName>
        <fullName evidence="14">Tachykinin-like peptides receptor 86C</fullName>
    </submittedName>
</protein>
<dbReference type="InterPro" id="IPR000276">
    <property type="entry name" value="GPCR_Rhodpsn"/>
</dbReference>
<accession>A0ABM4B5Z1</accession>
<keyword evidence="8 9" id="KW-0807">Transducer</keyword>
<feature type="transmembrane region" description="Helical" evidence="11">
    <location>
        <begin position="14"/>
        <end position="37"/>
    </location>
</feature>
<keyword evidence="5 9" id="KW-0297">G-protein coupled receptor</keyword>
<dbReference type="InterPro" id="IPR017452">
    <property type="entry name" value="GPCR_Rhodpsn_7TM"/>
</dbReference>
<reference evidence="13" key="1">
    <citation type="submission" date="2025-05" db="UniProtKB">
        <authorList>
            <consortium name="RefSeq"/>
        </authorList>
    </citation>
    <scope>NUCLEOTIDE SEQUENCE [LARGE SCALE GENOMIC DNA]</scope>
</reference>
<keyword evidence="13" id="KW-1185">Reference proteome</keyword>
<proteinExistence type="inferred from homology"/>
<evidence type="ECO:0000256" key="1">
    <source>
        <dbReference type="ARBA" id="ARBA00004651"/>
    </source>
</evidence>
<dbReference type="Gene3D" id="1.20.1070.10">
    <property type="entry name" value="Rhodopsin 7-helix transmembrane proteins"/>
    <property type="match status" value="1"/>
</dbReference>
<evidence type="ECO:0000256" key="9">
    <source>
        <dbReference type="RuleBase" id="RU000688"/>
    </source>
</evidence>
<dbReference type="PANTHER" id="PTHR24228:SF59">
    <property type="entry name" value="NEUROPEPTIDE RECEPTOR 15"/>
    <property type="match status" value="1"/>
</dbReference>
<dbReference type="PANTHER" id="PTHR24228">
    <property type="entry name" value="B2 BRADYKININ RECEPTOR/ANGIOTENSIN II RECEPTOR"/>
    <property type="match status" value="1"/>
</dbReference>
<organism evidence="13 14">
    <name type="scientific">Hydra vulgaris</name>
    <name type="common">Hydra</name>
    <name type="synonym">Hydra attenuata</name>
    <dbReference type="NCBI Taxonomy" id="6087"/>
    <lineage>
        <taxon>Eukaryota</taxon>
        <taxon>Metazoa</taxon>
        <taxon>Cnidaria</taxon>
        <taxon>Hydrozoa</taxon>
        <taxon>Hydroidolina</taxon>
        <taxon>Anthoathecata</taxon>
        <taxon>Aplanulata</taxon>
        <taxon>Hydridae</taxon>
        <taxon>Hydra</taxon>
    </lineage>
</organism>
<dbReference type="GeneID" id="105844555"/>
<comment type="similarity">
    <text evidence="9">Belongs to the G-protein coupled receptor 1 family.</text>
</comment>
<feature type="domain" description="G-protein coupled receptors family 1 profile" evidence="12">
    <location>
        <begin position="33"/>
        <end position="263"/>
    </location>
</feature>
<feature type="region of interest" description="Disordered" evidence="10">
    <location>
        <begin position="282"/>
        <end position="301"/>
    </location>
</feature>
<comment type="subcellular location">
    <subcellularLocation>
        <location evidence="1">Cell membrane</location>
        <topology evidence="1">Multi-pass membrane protein</topology>
    </subcellularLocation>
</comment>
<evidence type="ECO:0000256" key="8">
    <source>
        <dbReference type="ARBA" id="ARBA00023224"/>
    </source>
</evidence>
<dbReference type="PROSITE" id="PS00237">
    <property type="entry name" value="G_PROTEIN_RECEP_F1_1"/>
    <property type="match status" value="1"/>
</dbReference>
<name>A0ABM4B5Z1_HYDVU</name>
<keyword evidence="2" id="KW-1003">Cell membrane</keyword>
<feature type="transmembrane region" description="Helical" evidence="11">
    <location>
        <begin position="133"/>
        <end position="151"/>
    </location>
</feature>
<feature type="transmembrane region" description="Helical" evidence="11">
    <location>
        <begin position="58"/>
        <end position="79"/>
    </location>
</feature>
<feature type="transmembrane region" description="Helical" evidence="11">
    <location>
        <begin position="91"/>
        <end position="112"/>
    </location>
</feature>
<dbReference type="PRINTS" id="PR00237">
    <property type="entry name" value="GPCRRHODOPSN"/>
</dbReference>
<evidence type="ECO:0000313" key="14">
    <source>
        <dbReference type="RefSeq" id="XP_065644264.1"/>
    </source>
</evidence>
<dbReference type="RefSeq" id="XP_065644264.1">
    <property type="nucleotide sequence ID" value="XM_065788192.1"/>
</dbReference>
<evidence type="ECO:0000256" key="6">
    <source>
        <dbReference type="ARBA" id="ARBA00023136"/>
    </source>
</evidence>
<dbReference type="CDD" id="cd00637">
    <property type="entry name" value="7tm_classA_rhodopsin-like"/>
    <property type="match status" value="1"/>
</dbReference>
<evidence type="ECO:0000256" key="10">
    <source>
        <dbReference type="SAM" id="MobiDB-lite"/>
    </source>
</evidence>
<evidence type="ECO:0000256" key="4">
    <source>
        <dbReference type="ARBA" id="ARBA00022989"/>
    </source>
</evidence>